<evidence type="ECO:0000313" key="2">
    <source>
        <dbReference type="Proteomes" id="UP000326565"/>
    </source>
</evidence>
<proteinExistence type="predicted"/>
<dbReference type="AlphaFoldDB" id="A0A5N5X190"/>
<organism evidence="1 2">
    <name type="scientific">Aspergillus leporis</name>
    <dbReference type="NCBI Taxonomy" id="41062"/>
    <lineage>
        <taxon>Eukaryota</taxon>
        <taxon>Fungi</taxon>
        <taxon>Dikarya</taxon>
        <taxon>Ascomycota</taxon>
        <taxon>Pezizomycotina</taxon>
        <taxon>Eurotiomycetes</taxon>
        <taxon>Eurotiomycetidae</taxon>
        <taxon>Eurotiales</taxon>
        <taxon>Aspergillaceae</taxon>
        <taxon>Aspergillus</taxon>
        <taxon>Aspergillus subgen. Circumdati</taxon>
    </lineage>
</organism>
<sequence length="215" mass="23821">MKSMRLSGITTSDDHAISPLPLSPPCNWFNAEDVKFSDGQNDIFTLPKQFKAFRPRVDPISSLEPTHQSYGNNSRVARGVLSIEDLFSHRQKSEGSLNPILDDSASTTLLGVSLLSFIDRVHNPRHIYSAFLAGPGDLLKCILTSQAFATSDRGRKGLVDFFLPTRNRHLVRGYRFSDAIHGTEYPLRGGVGDLCVAAAMSLASRQLVHIEQRRL</sequence>
<protein>
    <submittedName>
        <fullName evidence="1">Uncharacterized protein</fullName>
    </submittedName>
</protein>
<gene>
    <name evidence="1" type="ORF">BDV29DRAFT_121949</name>
</gene>
<reference evidence="1 2" key="1">
    <citation type="submission" date="2019-04" db="EMBL/GenBank/DDBJ databases">
        <title>Friends and foes A comparative genomics study of 23 Aspergillus species from section Flavi.</title>
        <authorList>
            <consortium name="DOE Joint Genome Institute"/>
            <person name="Kjaerbolling I."/>
            <person name="Vesth T."/>
            <person name="Frisvad J.C."/>
            <person name="Nybo J.L."/>
            <person name="Theobald S."/>
            <person name="Kildgaard S."/>
            <person name="Isbrandt T."/>
            <person name="Kuo A."/>
            <person name="Sato A."/>
            <person name="Lyhne E.K."/>
            <person name="Kogle M.E."/>
            <person name="Wiebenga A."/>
            <person name="Kun R.S."/>
            <person name="Lubbers R.J."/>
            <person name="Makela M.R."/>
            <person name="Barry K."/>
            <person name="Chovatia M."/>
            <person name="Clum A."/>
            <person name="Daum C."/>
            <person name="Haridas S."/>
            <person name="He G."/>
            <person name="LaButti K."/>
            <person name="Lipzen A."/>
            <person name="Mondo S."/>
            <person name="Riley R."/>
            <person name="Salamov A."/>
            <person name="Simmons B.A."/>
            <person name="Magnuson J.K."/>
            <person name="Henrissat B."/>
            <person name="Mortensen U.H."/>
            <person name="Larsen T.O."/>
            <person name="Devries R.P."/>
            <person name="Grigoriev I.V."/>
            <person name="Machida M."/>
            <person name="Baker S.E."/>
            <person name="Andersen M.R."/>
        </authorList>
    </citation>
    <scope>NUCLEOTIDE SEQUENCE [LARGE SCALE GENOMIC DNA]</scope>
    <source>
        <strain evidence="1 2">CBS 151.66</strain>
    </source>
</reference>
<name>A0A5N5X190_9EURO</name>
<dbReference type="EMBL" id="ML732208">
    <property type="protein sequence ID" value="KAB8074548.1"/>
    <property type="molecule type" value="Genomic_DNA"/>
</dbReference>
<dbReference type="Proteomes" id="UP000326565">
    <property type="component" value="Unassembled WGS sequence"/>
</dbReference>
<keyword evidence="2" id="KW-1185">Reference proteome</keyword>
<evidence type="ECO:0000313" key="1">
    <source>
        <dbReference type="EMBL" id="KAB8074548.1"/>
    </source>
</evidence>
<accession>A0A5N5X190</accession>